<dbReference type="Pfam" id="PF02687">
    <property type="entry name" value="FtsX"/>
    <property type="match status" value="1"/>
</dbReference>
<evidence type="ECO:0000256" key="6">
    <source>
        <dbReference type="ARBA" id="ARBA00022475"/>
    </source>
</evidence>
<dbReference type="InterPro" id="IPR051125">
    <property type="entry name" value="ABC-4/HrtB_transporter"/>
</dbReference>
<dbReference type="PANTHER" id="PTHR43738">
    <property type="entry name" value="ABC TRANSPORTER, MEMBRANE PROTEIN"/>
    <property type="match status" value="1"/>
</dbReference>
<sequence>MFLALKELKHSKGRFIMIGLIIVFISWLVFVLSGLGTGLSDLATSTLKYSKADYIVFEKETDFSFSKSILSENLEEQLLDEKGVEAVASMGTVSASIRSASSDEENATKTDVLIAGIQPGSFMEPAVSSGKALINSNSNGVIVDESLKEDGFSLGDQLAINGSNEEVEIIGFVQNETLNHQPVIFAQLDKFRAIKYAAPGSDNGIENPVNGILLQGTDVDVEAVTETIDGVEIGTKDEAVNAVPGYTAENGTIMMMLWFLIIISAFIIGVFFYVLTNQKTQQFGVLKAIGGSNGFVIKTVISQVFVLSAVSILVGIGLTYLTAAVLPEGMPFNLKLPMVIIYSIVLLAISVLSSLFSVIKISKIDPLTALGRLE</sequence>
<dbReference type="Proteomes" id="UP000199481">
    <property type="component" value="Unassembled WGS sequence"/>
</dbReference>
<feature type="transmembrane region" description="Helical" evidence="11">
    <location>
        <begin position="15"/>
        <end position="35"/>
    </location>
</feature>
<proteinExistence type="inferred from homology"/>
<gene>
    <name evidence="13" type="ORF">SAMN04487752_1309</name>
</gene>
<comment type="subunit">
    <text evidence="3">The complex is composed of two ATP-binding proteins (HrtA), two transmembrane proteins (HrtB) and a solute-binding protein.</text>
</comment>
<evidence type="ECO:0000256" key="2">
    <source>
        <dbReference type="ARBA" id="ARBA00008697"/>
    </source>
</evidence>
<evidence type="ECO:0000256" key="5">
    <source>
        <dbReference type="ARBA" id="ARBA00022448"/>
    </source>
</evidence>
<evidence type="ECO:0000256" key="10">
    <source>
        <dbReference type="ARBA" id="ARBA00024973"/>
    </source>
</evidence>
<feature type="transmembrane region" description="Helical" evidence="11">
    <location>
        <begin position="253"/>
        <end position="275"/>
    </location>
</feature>
<dbReference type="GO" id="GO:0005886">
    <property type="term" value="C:plasma membrane"/>
    <property type="evidence" value="ECO:0007669"/>
    <property type="project" value="UniProtKB-SubCell"/>
</dbReference>
<keyword evidence="14" id="KW-1185">Reference proteome</keyword>
<feature type="transmembrane region" description="Helical" evidence="11">
    <location>
        <begin position="340"/>
        <end position="359"/>
    </location>
</feature>
<feature type="transmembrane region" description="Helical" evidence="11">
    <location>
        <begin position="295"/>
        <end position="320"/>
    </location>
</feature>
<evidence type="ECO:0000256" key="9">
    <source>
        <dbReference type="ARBA" id="ARBA00023136"/>
    </source>
</evidence>
<evidence type="ECO:0000313" key="14">
    <source>
        <dbReference type="Proteomes" id="UP000199481"/>
    </source>
</evidence>
<evidence type="ECO:0000256" key="8">
    <source>
        <dbReference type="ARBA" id="ARBA00022989"/>
    </source>
</evidence>
<comment type="subcellular location">
    <subcellularLocation>
        <location evidence="1">Cell membrane</location>
        <topology evidence="1">Multi-pass membrane protein</topology>
    </subcellularLocation>
</comment>
<evidence type="ECO:0000256" key="11">
    <source>
        <dbReference type="SAM" id="Phobius"/>
    </source>
</evidence>
<evidence type="ECO:0000259" key="12">
    <source>
        <dbReference type="Pfam" id="PF02687"/>
    </source>
</evidence>
<dbReference type="EMBL" id="FNJW01000008">
    <property type="protein sequence ID" value="SDQ22144.1"/>
    <property type="molecule type" value="Genomic_DNA"/>
</dbReference>
<feature type="domain" description="ABC3 transporter permease C-terminal" evidence="12">
    <location>
        <begin position="255"/>
        <end position="366"/>
    </location>
</feature>
<keyword evidence="9 11" id="KW-0472">Membrane</keyword>
<keyword evidence="8 11" id="KW-1133">Transmembrane helix</keyword>
<comment type="similarity">
    <text evidence="2">Belongs to the ABC-4 integral membrane protein family. HrtB subfamily.</text>
</comment>
<accession>A0A1H0Z456</accession>
<keyword evidence="6" id="KW-1003">Cell membrane</keyword>
<evidence type="ECO:0000313" key="13">
    <source>
        <dbReference type="EMBL" id="SDQ22144.1"/>
    </source>
</evidence>
<dbReference type="InterPro" id="IPR003838">
    <property type="entry name" value="ABC3_permease_C"/>
</dbReference>
<dbReference type="PANTHER" id="PTHR43738:SF1">
    <property type="entry name" value="HEMIN TRANSPORT SYSTEM PERMEASE PROTEIN HRTB-RELATED"/>
    <property type="match status" value="1"/>
</dbReference>
<protein>
    <recommendedName>
        <fullName evidence="4">Putative hemin transport system permease protein HrtB</fullName>
    </recommendedName>
</protein>
<evidence type="ECO:0000256" key="3">
    <source>
        <dbReference type="ARBA" id="ARBA00011131"/>
    </source>
</evidence>
<reference evidence="14" key="1">
    <citation type="submission" date="2016-10" db="EMBL/GenBank/DDBJ databases">
        <authorList>
            <person name="Varghese N."/>
            <person name="Submissions S."/>
        </authorList>
    </citation>
    <scope>NUCLEOTIDE SEQUENCE [LARGE SCALE GENOMIC DNA]</scope>
    <source>
        <strain evidence="14">MPL-11</strain>
    </source>
</reference>
<comment type="function">
    <text evidence="10">Part of the ABC transporter complex hrt involved in hemin import. Responsible for the translocation of the substrate across the membrane.</text>
</comment>
<keyword evidence="7 11" id="KW-0812">Transmembrane</keyword>
<name>A0A1H0Z456_9LACT</name>
<evidence type="ECO:0000256" key="4">
    <source>
        <dbReference type="ARBA" id="ARBA00016962"/>
    </source>
</evidence>
<dbReference type="OrthoDB" id="384327at2"/>
<dbReference type="AlphaFoldDB" id="A0A1H0Z456"/>
<evidence type="ECO:0000256" key="7">
    <source>
        <dbReference type="ARBA" id="ARBA00022692"/>
    </source>
</evidence>
<evidence type="ECO:0000256" key="1">
    <source>
        <dbReference type="ARBA" id="ARBA00004651"/>
    </source>
</evidence>
<keyword evidence="5" id="KW-0813">Transport</keyword>
<organism evidence="13 14">
    <name type="scientific">Carnobacterium viridans</name>
    <dbReference type="NCBI Taxonomy" id="174587"/>
    <lineage>
        <taxon>Bacteria</taxon>
        <taxon>Bacillati</taxon>
        <taxon>Bacillota</taxon>
        <taxon>Bacilli</taxon>
        <taxon>Lactobacillales</taxon>
        <taxon>Carnobacteriaceae</taxon>
        <taxon>Carnobacterium</taxon>
    </lineage>
</organism>